<proteinExistence type="inferred from homology"/>
<dbReference type="SMART" id="SM00662">
    <property type="entry name" value="RPOLD"/>
    <property type="match status" value="1"/>
</dbReference>
<feature type="region of interest" description="Alpha C-terminal domain (alpha-CTD)" evidence="11">
    <location>
        <begin position="247"/>
        <end position="311"/>
    </location>
</feature>
<protein>
    <recommendedName>
        <fullName evidence="3 11">DNA-directed RNA polymerase subunit alpha</fullName>
        <shortName evidence="11">RNAP subunit alpha</shortName>
        <ecNumber evidence="2 11">2.7.7.6</ecNumber>
    </recommendedName>
    <alternativeName>
        <fullName evidence="9 11">RNA polymerase subunit alpha</fullName>
    </alternativeName>
    <alternativeName>
        <fullName evidence="8 11">Transcriptase subunit alpha</fullName>
    </alternativeName>
</protein>
<dbReference type="Gene3D" id="3.30.1360.10">
    <property type="entry name" value="RNA polymerase, RBP11-like subunit"/>
    <property type="match status" value="1"/>
</dbReference>
<evidence type="ECO:0000256" key="1">
    <source>
        <dbReference type="ARBA" id="ARBA00007123"/>
    </source>
</evidence>
<evidence type="ECO:0000256" key="11">
    <source>
        <dbReference type="HAMAP-Rule" id="MF_00059"/>
    </source>
</evidence>
<feature type="region of interest" description="Alpha N-terminal domain (alpha-NTD)" evidence="11">
    <location>
        <begin position="1"/>
        <end position="232"/>
    </location>
</feature>
<evidence type="ECO:0000256" key="9">
    <source>
        <dbReference type="ARBA" id="ARBA00033070"/>
    </source>
</evidence>
<organism evidence="13 14">
    <name type="scientific">Candidatus Giovannonibacteria bacterium RIFCSPHIGHO2_01_FULL_45_23</name>
    <dbReference type="NCBI Taxonomy" id="1798325"/>
    <lineage>
        <taxon>Bacteria</taxon>
        <taxon>Candidatus Giovannoniibacteriota</taxon>
    </lineage>
</organism>
<comment type="function">
    <text evidence="11">DNA-dependent RNA polymerase catalyzes the transcription of DNA into RNA using the four ribonucleoside triphosphates as substrates.</text>
</comment>
<evidence type="ECO:0000256" key="4">
    <source>
        <dbReference type="ARBA" id="ARBA00022478"/>
    </source>
</evidence>
<dbReference type="Proteomes" id="UP000179251">
    <property type="component" value="Unassembled WGS sequence"/>
</dbReference>
<dbReference type="HAMAP" id="MF_00059">
    <property type="entry name" value="RNApol_bact_RpoA"/>
    <property type="match status" value="1"/>
</dbReference>
<evidence type="ECO:0000313" key="14">
    <source>
        <dbReference type="Proteomes" id="UP000179251"/>
    </source>
</evidence>
<keyword evidence="6 11" id="KW-0548">Nucleotidyltransferase</keyword>
<accession>A0A1F5VIS7</accession>
<name>A0A1F5VIS7_9BACT</name>
<dbReference type="GO" id="GO:0006351">
    <property type="term" value="P:DNA-templated transcription"/>
    <property type="evidence" value="ECO:0007669"/>
    <property type="project" value="UniProtKB-UniRule"/>
</dbReference>
<keyword evidence="4 11" id="KW-0240">DNA-directed RNA polymerase</keyword>
<dbReference type="InterPro" id="IPR011263">
    <property type="entry name" value="DNA-dir_RNA_pol_RpoA/D/Rpb3"/>
</dbReference>
<evidence type="ECO:0000256" key="2">
    <source>
        <dbReference type="ARBA" id="ARBA00012418"/>
    </source>
</evidence>
<evidence type="ECO:0000256" key="5">
    <source>
        <dbReference type="ARBA" id="ARBA00022679"/>
    </source>
</evidence>
<dbReference type="Pfam" id="PF01000">
    <property type="entry name" value="RNA_pol_A_bac"/>
    <property type="match status" value="1"/>
</dbReference>
<dbReference type="NCBIfam" id="TIGR02027">
    <property type="entry name" value="rpoA"/>
    <property type="match status" value="1"/>
</dbReference>
<comment type="caution">
    <text evidence="13">The sequence shown here is derived from an EMBL/GenBank/DDBJ whole genome shotgun (WGS) entry which is preliminary data.</text>
</comment>
<dbReference type="Gene3D" id="1.10.150.20">
    <property type="entry name" value="5' to 3' exonuclease, C-terminal subdomain"/>
    <property type="match status" value="1"/>
</dbReference>
<dbReference type="SUPFAM" id="SSF55257">
    <property type="entry name" value="RBP11-like subunits of RNA polymerase"/>
    <property type="match status" value="1"/>
</dbReference>
<keyword evidence="5 11" id="KW-0808">Transferase</keyword>
<dbReference type="GO" id="GO:0046983">
    <property type="term" value="F:protein dimerization activity"/>
    <property type="evidence" value="ECO:0007669"/>
    <property type="project" value="InterPro"/>
</dbReference>
<dbReference type="InterPro" id="IPR011260">
    <property type="entry name" value="RNAP_asu_C"/>
</dbReference>
<keyword evidence="7 11" id="KW-0804">Transcription</keyword>
<dbReference type="InterPro" id="IPR036643">
    <property type="entry name" value="RNApol_insert_sf"/>
</dbReference>
<dbReference type="InterPro" id="IPR036603">
    <property type="entry name" value="RBP11-like"/>
</dbReference>
<dbReference type="Pfam" id="PF03118">
    <property type="entry name" value="RNA_pol_A_CTD"/>
    <property type="match status" value="1"/>
</dbReference>
<evidence type="ECO:0000256" key="7">
    <source>
        <dbReference type="ARBA" id="ARBA00023163"/>
    </source>
</evidence>
<dbReference type="SUPFAM" id="SSF47789">
    <property type="entry name" value="C-terminal domain of RNA polymerase alpha subunit"/>
    <property type="match status" value="1"/>
</dbReference>
<sequence>MDYNIVSPVHTKVVSENESKGVYELEGFYPGYGHTIGNSLRRILLSSLPGAAVTRAKIEGASNEFMTLPGVLEDVVTILLNLKQLRFKLHGDGPETAVLDAKGAKEIKGKDVKCPTQLELLNRDQHIATLTDKGARFIAELIIEKGIGFVPSEELMKDKVSVGTLVLDAIFTPIRRATYEVENMRVGDRTDYNLVRLFIETDGTISPREAFKQALVIMKKQIEQLDIFVSDEKSEEPVRGSEAGKEIVEKKFAGMKLSARTKNALLAAGIGLPEDIALNSEAEIKELEGIGDKAVSEIKKALAKLGLALRE</sequence>
<dbReference type="AlphaFoldDB" id="A0A1F5VIS7"/>
<comment type="similarity">
    <text evidence="1 11">Belongs to the RNA polymerase alpha chain family.</text>
</comment>
<dbReference type="GO" id="GO:0005737">
    <property type="term" value="C:cytoplasm"/>
    <property type="evidence" value="ECO:0007669"/>
    <property type="project" value="UniProtKB-ARBA"/>
</dbReference>
<comment type="domain">
    <text evidence="11">The N-terminal domain is essential for RNAP assembly and basal transcription, whereas the C-terminal domain is involved in interaction with transcriptional regulators and with upstream promoter elements.</text>
</comment>
<comment type="subunit">
    <text evidence="11">Homodimer. The RNAP catalytic core consists of 2 alpha, 1 beta, 1 beta' and 1 omega subunit. When a sigma factor is associated with the core the holoenzyme is formed, which can initiate transcription.</text>
</comment>
<dbReference type="GO" id="GO:0003677">
    <property type="term" value="F:DNA binding"/>
    <property type="evidence" value="ECO:0007669"/>
    <property type="project" value="UniProtKB-UniRule"/>
</dbReference>
<dbReference type="SUPFAM" id="SSF56553">
    <property type="entry name" value="Insert subdomain of RNA polymerase alpha subunit"/>
    <property type="match status" value="1"/>
</dbReference>
<evidence type="ECO:0000259" key="12">
    <source>
        <dbReference type="SMART" id="SM00662"/>
    </source>
</evidence>
<dbReference type="Pfam" id="PF01193">
    <property type="entry name" value="RNA_pol_L"/>
    <property type="match status" value="1"/>
</dbReference>
<dbReference type="Gene3D" id="2.170.120.12">
    <property type="entry name" value="DNA-directed RNA polymerase, insert domain"/>
    <property type="match status" value="1"/>
</dbReference>
<evidence type="ECO:0000256" key="3">
    <source>
        <dbReference type="ARBA" id="ARBA00015972"/>
    </source>
</evidence>
<dbReference type="InterPro" id="IPR011262">
    <property type="entry name" value="DNA-dir_RNA_pol_insert"/>
</dbReference>
<dbReference type="GO" id="GO:0000428">
    <property type="term" value="C:DNA-directed RNA polymerase complex"/>
    <property type="evidence" value="ECO:0007669"/>
    <property type="project" value="UniProtKB-KW"/>
</dbReference>
<comment type="catalytic activity">
    <reaction evidence="10 11">
        <text>RNA(n) + a ribonucleoside 5'-triphosphate = RNA(n+1) + diphosphate</text>
        <dbReference type="Rhea" id="RHEA:21248"/>
        <dbReference type="Rhea" id="RHEA-COMP:14527"/>
        <dbReference type="Rhea" id="RHEA-COMP:17342"/>
        <dbReference type="ChEBI" id="CHEBI:33019"/>
        <dbReference type="ChEBI" id="CHEBI:61557"/>
        <dbReference type="ChEBI" id="CHEBI:140395"/>
        <dbReference type="EC" id="2.7.7.6"/>
    </reaction>
</comment>
<dbReference type="InterPro" id="IPR011773">
    <property type="entry name" value="DNA-dir_RpoA"/>
</dbReference>
<dbReference type="NCBIfam" id="NF003519">
    <property type="entry name" value="PRK05182.2-5"/>
    <property type="match status" value="1"/>
</dbReference>
<dbReference type="STRING" id="1798325.A2834_03850"/>
<evidence type="ECO:0000256" key="8">
    <source>
        <dbReference type="ARBA" id="ARBA00032524"/>
    </source>
</evidence>
<feature type="domain" description="DNA-directed RNA polymerase RpoA/D/Rpb3-type" evidence="12">
    <location>
        <begin position="20"/>
        <end position="228"/>
    </location>
</feature>
<evidence type="ECO:0000256" key="10">
    <source>
        <dbReference type="ARBA" id="ARBA00048552"/>
    </source>
</evidence>
<dbReference type="FunFam" id="2.170.120.12:FF:000001">
    <property type="entry name" value="DNA-directed RNA polymerase subunit alpha"/>
    <property type="match status" value="1"/>
</dbReference>
<evidence type="ECO:0000256" key="6">
    <source>
        <dbReference type="ARBA" id="ARBA00022695"/>
    </source>
</evidence>
<evidence type="ECO:0000313" key="13">
    <source>
        <dbReference type="EMBL" id="OGF63240.1"/>
    </source>
</evidence>
<reference evidence="13 14" key="1">
    <citation type="journal article" date="2016" name="Nat. Commun.">
        <title>Thousands of microbial genomes shed light on interconnected biogeochemical processes in an aquifer system.</title>
        <authorList>
            <person name="Anantharaman K."/>
            <person name="Brown C.T."/>
            <person name="Hug L.A."/>
            <person name="Sharon I."/>
            <person name="Castelle C.J."/>
            <person name="Probst A.J."/>
            <person name="Thomas B.C."/>
            <person name="Singh A."/>
            <person name="Wilkins M.J."/>
            <person name="Karaoz U."/>
            <person name="Brodie E.L."/>
            <person name="Williams K.H."/>
            <person name="Hubbard S.S."/>
            <person name="Banfield J.F."/>
        </authorList>
    </citation>
    <scope>NUCLEOTIDE SEQUENCE [LARGE SCALE GENOMIC DNA]</scope>
</reference>
<gene>
    <name evidence="11" type="primary">rpoA</name>
    <name evidence="13" type="ORF">A2834_03850</name>
</gene>
<dbReference type="CDD" id="cd06928">
    <property type="entry name" value="RNAP_alpha_NTD"/>
    <property type="match status" value="1"/>
</dbReference>
<dbReference type="GO" id="GO:0003899">
    <property type="term" value="F:DNA-directed RNA polymerase activity"/>
    <property type="evidence" value="ECO:0007669"/>
    <property type="project" value="UniProtKB-UniRule"/>
</dbReference>
<dbReference type="EC" id="2.7.7.6" evidence="2 11"/>
<dbReference type="EMBL" id="MFHD01000005">
    <property type="protein sequence ID" value="OGF63240.1"/>
    <property type="molecule type" value="Genomic_DNA"/>
</dbReference>